<gene>
    <name evidence="1" type="ORF">METZ01_LOCUS378139</name>
</gene>
<reference evidence="1" key="1">
    <citation type="submission" date="2018-05" db="EMBL/GenBank/DDBJ databases">
        <authorList>
            <person name="Lanie J.A."/>
            <person name="Ng W.-L."/>
            <person name="Kazmierczak K.M."/>
            <person name="Andrzejewski T.M."/>
            <person name="Davidsen T.M."/>
            <person name="Wayne K.J."/>
            <person name="Tettelin H."/>
            <person name="Glass J.I."/>
            <person name="Rusch D."/>
            <person name="Podicherti R."/>
            <person name="Tsui H.-C.T."/>
            <person name="Winkler M.E."/>
        </authorList>
    </citation>
    <scope>NUCLEOTIDE SEQUENCE</scope>
</reference>
<dbReference type="AlphaFoldDB" id="A0A382TUA8"/>
<proteinExistence type="predicted"/>
<dbReference type="EMBL" id="UINC01139002">
    <property type="protein sequence ID" value="SVD25285.1"/>
    <property type="molecule type" value="Genomic_DNA"/>
</dbReference>
<organism evidence="1">
    <name type="scientific">marine metagenome</name>
    <dbReference type="NCBI Taxonomy" id="408172"/>
    <lineage>
        <taxon>unclassified sequences</taxon>
        <taxon>metagenomes</taxon>
        <taxon>ecological metagenomes</taxon>
    </lineage>
</organism>
<sequence length="274" mass="30196">MKQTLKLSIYIFTLSTLLLSQSLTGNYQVDYINVDYTWVIRPPDASTDLAPILSDPTNPFNAHGGYDFTVSWPSSSNPVFSYPIASFAIGDTARTLAVPLWGLLQLAGFPYGWISMNVDFNDDGTFHINDASNDFFNGDGTDGIAPPPFYRHGSNYPTTVTADCVTGQEVLPVNEDGTWTSAGTFVDEFRNQLNQGWGITLSGTFAEFHPVDLLNDVPGVDYGQIGNSIDFTDFPWREEGSYPPHHTSNPSYGTMQVTYNDDFSTVQDFGVGWS</sequence>
<name>A0A382TUA8_9ZZZZ</name>
<accession>A0A382TUA8</accession>
<protein>
    <submittedName>
        <fullName evidence="1">Uncharacterized protein</fullName>
    </submittedName>
</protein>
<feature type="non-terminal residue" evidence="1">
    <location>
        <position position="274"/>
    </location>
</feature>
<evidence type="ECO:0000313" key="1">
    <source>
        <dbReference type="EMBL" id="SVD25285.1"/>
    </source>
</evidence>